<evidence type="ECO:0000256" key="2">
    <source>
        <dbReference type="RuleBase" id="RU361173"/>
    </source>
</evidence>
<accession>A0ABP8DQT4</accession>
<dbReference type="Proteomes" id="UP001500620">
    <property type="component" value="Unassembled WGS sequence"/>
</dbReference>
<dbReference type="PANTHER" id="PTHR31683:SF18">
    <property type="entry name" value="PECTATE LYASE 21-RELATED"/>
    <property type="match status" value="1"/>
</dbReference>
<dbReference type="InterPro" id="IPR045032">
    <property type="entry name" value="PEL"/>
</dbReference>
<keyword evidence="6" id="KW-1185">Reference proteome</keyword>
<dbReference type="InterPro" id="IPR012334">
    <property type="entry name" value="Pectin_lyas_fold"/>
</dbReference>
<dbReference type="GO" id="GO:0016829">
    <property type="term" value="F:lyase activity"/>
    <property type="evidence" value="ECO:0007669"/>
    <property type="project" value="UniProtKB-KW"/>
</dbReference>
<comment type="caution">
    <text evidence="5">The sequence shown here is derived from an EMBL/GenBank/DDBJ whole genome shotgun (WGS) entry which is preliminary data.</text>
</comment>
<dbReference type="InterPro" id="IPR002022">
    <property type="entry name" value="Pec_lyase"/>
</dbReference>
<dbReference type="Pfam" id="PF00544">
    <property type="entry name" value="Pectate_lyase_4"/>
    <property type="match status" value="2"/>
</dbReference>
<evidence type="ECO:0000313" key="6">
    <source>
        <dbReference type="Proteomes" id="UP001500620"/>
    </source>
</evidence>
<evidence type="ECO:0000313" key="5">
    <source>
        <dbReference type="EMBL" id="GAA4261843.1"/>
    </source>
</evidence>
<dbReference type="InterPro" id="IPR011050">
    <property type="entry name" value="Pectin_lyase_fold/virulence"/>
</dbReference>
<dbReference type="EMBL" id="BAABAT010000048">
    <property type="protein sequence ID" value="GAA4261843.1"/>
    <property type="molecule type" value="Genomic_DNA"/>
</dbReference>
<dbReference type="SUPFAM" id="SSF51126">
    <property type="entry name" value="Pectin lyase-like"/>
    <property type="match status" value="1"/>
</dbReference>
<comment type="similarity">
    <text evidence="2">Belongs to the polysaccharide lyase 1 family.</text>
</comment>
<feature type="signal peptide" evidence="3">
    <location>
        <begin position="1"/>
        <end position="25"/>
    </location>
</feature>
<feature type="chain" id="PRO_5045512995" evidence="3">
    <location>
        <begin position="26"/>
        <end position="435"/>
    </location>
</feature>
<evidence type="ECO:0000256" key="1">
    <source>
        <dbReference type="ARBA" id="ARBA00023239"/>
    </source>
</evidence>
<feature type="domain" description="Pectate lyase" evidence="4">
    <location>
        <begin position="117"/>
        <end position="355"/>
    </location>
</feature>
<name>A0ABP8DQT4_9ACTN</name>
<protein>
    <submittedName>
        <fullName evidence="5">Pectate lyase</fullName>
    </submittedName>
</protein>
<sequence length="435" mass="45665">MHAGLRAGLTAATVAGLVAAGVAVAAAASAGSVSVPSAARQALAANDGWGSAGTGTTGGSAADDAHVFVVHTRDELAAAVAGNAPKIVLLSGTIDANEGRGCDAYADPQYNLQAYLAAYDPAAWGKVAPSGPLEDARVRSTKNQGLKVKIDVGANTTIYGVRNARLIGGNLLLTNVSNVIVRNVTFVDAHDCFPAWTPTDGADGNWNSLYDSITLSGATNVWLDHNSFTDGDNQDSNQPVYLGRPYQVHDGLADIIKGSDYVTVSYNNMFEHDKSMLIGSTNTPGVDVGKLRVTLHHNRLANLGQRMPRVRFGQVDVYNNYYYATDEDTFVYALGVGVQSAIYAENNFVLRSADTPLNAFVYNWGGTVMTEKGTLARVGTGPVVAVNLLDEYNQAFDPDIATDAGWTPALRASLDATADVPRIVTANAGANKLPA</sequence>
<comment type="subcellular location">
    <subcellularLocation>
        <location evidence="2">Secreted</location>
    </subcellularLocation>
</comment>
<gene>
    <name evidence="5" type="ORF">GCM10022255_096130</name>
</gene>
<keyword evidence="1 2" id="KW-0456">Lyase</keyword>
<dbReference type="SMART" id="SM00656">
    <property type="entry name" value="Amb_all"/>
    <property type="match status" value="1"/>
</dbReference>
<reference evidence="6" key="1">
    <citation type="journal article" date="2019" name="Int. J. Syst. Evol. Microbiol.">
        <title>The Global Catalogue of Microorganisms (GCM) 10K type strain sequencing project: providing services to taxonomists for standard genome sequencing and annotation.</title>
        <authorList>
            <consortium name="The Broad Institute Genomics Platform"/>
            <consortium name="The Broad Institute Genome Sequencing Center for Infectious Disease"/>
            <person name="Wu L."/>
            <person name="Ma J."/>
        </authorList>
    </citation>
    <scope>NUCLEOTIDE SEQUENCE [LARGE SCALE GENOMIC DNA]</scope>
    <source>
        <strain evidence="6">JCM 17441</strain>
    </source>
</reference>
<keyword evidence="2" id="KW-0964">Secreted</keyword>
<evidence type="ECO:0000259" key="4">
    <source>
        <dbReference type="SMART" id="SM00656"/>
    </source>
</evidence>
<keyword evidence="3" id="KW-0732">Signal</keyword>
<keyword evidence="2" id="KW-0119">Carbohydrate metabolism</keyword>
<keyword evidence="2" id="KW-0624">Polysaccharide degradation</keyword>
<dbReference type="PANTHER" id="PTHR31683">
    <property type="entry name" value="PECTATE LYASE 18-RELATED"/>
    <property type="match status" value="1"/>
</dbReference>
<dbReference type="Gene3D" id="2.160.20.10">
    <property type="entry name" value="Single-stranded right-handed beta-helix, Pectin lyase-like"/>
    <property type="match status" value="1"/>
</dbReference>
<proteinExistence type="inferred from homology"/>
<dbReference type="RefSeq" id="WP_345138993.1">
    <property type="nucleotide sequence ID" value="NZ_BAABAT010000048.1"/>
</dbReference>
<organism evidence="5 6">
    <name type="scientific">Dactylosporangium darangshiense</name>
    <dbReference type="NCBI Taxonomy" id="579108"/>
    <lineage>
        <taxon>Bacteria</taxon>
        <taxon>Bacillati</taxon>
        <taxon>Actinomycetota</taxon>
        <taxon>Actinomycetes</taxon>
        <taxon>Micromonosporales</taxon>
        <taxon>Micromonosporaceae</taxon>
        <taxon>Dactylosporangium</taxon>
    </lineage>
</organism>
<evidence type="ECO:0000256" key="3">
    <source>
        <dbReference type="SAM" id="SignalP"/>
    </source>
</evidence>